<dbReference type="NCBIfam" id="TIGR00125">
    <property type="entry name" value="cyt_tran_rel"/>
    <property type="match status" value="1"/>
</dbReference>
<evidence type="ECO:0000313" key="13">
    <source>
        <dbReference type="Proteomes" id="UP000248066"/>
    </source>
</evidence>
<dbReference type="EMBL" id="PDOF01000001">
    <property type="protein sequence ID" value="PYZ98714.1"/>
    <property type="molecule type" value="Genomic_DNA"/>
</dbReference>
<proteinExistence type="inferred from homology"/>
<dbReference type="RefSeq" id="WP_110518802.1">
    <property type="nucleotide sequence ID" value="NZ_PDOF01000001.1"/>
</dbReference>
<dbReference type="OrthoDB" id="5295945at2"/>
<keyword evidence="7 10" id="KW-0067">ATP-binding</keyword>
<evidence type="ECO:0000256" key="10">
    <source>
        <dbReference type="HAMAP-Rule" id="MF_00244"/>
    </source>
</evidence>
<dbReference type="NCBIfam" id="NF000840">
    <property type="entry name" value="PRK00071.1-3"/>
    <property type="match status" value="1"/>
</dbReference>
<comment type="caution">
    <text evidence="12">The sequence shown here is derived from an EMBL/GenBank/DDBJ whole genome shotgun (WGS) entry which is preliminary data.</text>
</comment>
<dbReference type="NCBIfam" id="NF000841">
    <property type="entry name" value="PRK00071.1-4"/>
    <property type="match status" value="1"/>
</dbReference>
<organism evidence="12 13">
    <name type="scientific">Alteribacter lacisalsi</name>
    <dbReference type="NCBI Taxonomy" id="2045244"/>
    <lineage>
        <taxon>Bacteria</taxon>
        <taxon>Bacillati</taxon>
        <taxon>Bacillota</taxon>
        <taxon>Bacilli</taxon>
        <taxon>Bacillales</taxon>
        <taxon>Bacillaceae</taxon>
        <taxon>Alteribacter</taxon>
    </lineage>
</organism>
<keyword evidence="13" id="KW-1185">Reference proteome</keyword>
<dbReference type="SUPFAM" id="SSF52374">
    <property type="entry name" value="Nucleotidylyl transferase"/>
    <property type="match status" value="1"/>
</dbReference>
<dbReference type="CDD" id="cd02165">
    <property type="entry name" value="NMNAT"/>
    <property type="match status" value="1"/>
</dbReference>
<evidence type="ECO:0000256" key="7">
    <source>
        <dbReference type="ARBA" id="ARBA00022840"/>
    </source>
</evidence>
<evidence type="ECO:0000259" key="11">
    <source>
        <dbReference type="Pfam" id="PF01467"/>
    </source>
</evidence>
<dbReference type="PANTHER" id="PTHR39321">
    <property type="entry name" value="NICOTINATE-NUCLEOTIDE ADENYLYLTRANSFERASE-RELATED"/>
    <property type="match status" value="1"/>
</dbReference>
<dbReference type="UniPathway" id="UPA00253">
    <property type="reaction ID" value="UER00332"/>
</dbReference>
<comment type="pathway">
    <text evidence="2 10">Cofactor biosynthesis; NAD(+) biosynthesis; deamido-NAD(+) from nicotinate D-ribonucleotide: step 1/1.</text>
</comment>
<evidence type="ECO:0000256" key="8">
    <source>
        <dbReference type="ARBA" id="ARBA00023027"/>
    </source>
</evidence>
<dbReference type="Gene3D" id="3.40.50.620">
    <property type="entry name" value="HUPs"/>
    <property type="match status" value="1"/>
</dbReference>
<evidence type="ECO:0000256" key="3">
    <source>
        <dbReference type="ARBA" id="ARBA00022642"/>
    </source>
</evidence>
<dbReference type="GO" id="GO:0009435">
    <property type="term" value="P:NAD+ biosynthetic process"/>
    <property type="evidence" value="ECO:0007669"/>
    <property type="project" value="UniProtKB-UniRule"/>
</dbReference>
<evidence type="ECO:0000256" key="1">
    <source>
        <dbReference type="ARBA" id="ARBA00002324"/>
    </source>
</evidence>
<dbReference type="InterPro" id="IPR004821">
    <property type="entry name" value="Cyt_trans-like"/>
</dbReference>
<evidence type="ECO:0000256" key="6">
    <source>
        <dbReference type="ARBA" id="ARBA00022741"/>
    </source>
</evidence>
<keyword evidence="8 10" id="KW-0520">NAD</keyword>
<evidence type="ECO:0000256" key="9">
    <source>
        <dbReference type="ARBA" id="ARBA00048721"/>
    </source>
</evidence>
<evidence type="ECO:0000256" key="5">
    <source>
        <dbReference type="ARBA" id="ARBA00022695"/>
    </source>
</evidence>
<reference evidence="12 13" key="1">
    <citation type="submission" date="2017-10" db="EMBL/GenBank/DDBJ databases">
        <title>Bacillus sp. nov., a halophilic bacterium isolated from a Yangshapao Lake.</title>
        <authorList>
            <person name="Wang H."/>
        </authorList>
    </citation>
    <scope>NUCLEOTIDE SEQUENCE [LARGE SCALE GENOMIC DNA]</scope>
    <source>
        <strain evidence="12 13">YSP-3</strain>
    </source>
</reference>
<dbReference type="AlphaFoldDB" id="A0A2W0HA33"/>
<dbReference type="GO" id="GO:0005524">
    <property type="term" value="F:ATP binding"/>
    <property type="evidence" value="ECO:0007669"/>
    <property type="project" value="UniProtKB-KW"/>
</dbReference>
<dbReference type="GO" id="GO:0004515">
    <property type="term" value="F:nicotinate-nucleotide adenylyltransferase activity"/>
    <property type="evidence" value="ECO:0007669"/>
    <property type="project" value="UniProtKB-UniRule"/>
</dbReference>
<dbReference type="InterPro" id="IPR005248">
    <property type="entry name" value="NadD/NMNAT"/>
</dbReference>
<protein>
    <recommendedName>
        <fullName evidence="10">Probable nicotinate-nucleotide adenylyltransferase</fullName>
        <ecNumber evidence="10">2.7.7.18</ecNumber>
    </recommendedName>
    <alternativeName>
        <fullName evidence="10">Deamido-NAD(+) diphosphorylase</fullName>
    </alternativeName>
    <alternativeName>
        <fullName evidence="10">Deamido-NAD(+) pyrophosphorylase</fullName>
    </alternativeName>
    <alternativeName>
        <fullName evidence="10">Nicotinate mononucleotide adenylyltransferase</fullName>
        <shortName evidence="10">NaMN adenylyltransferase</shortName>
    </alternativeName>
</protein>
<dbReference type="Proteomes" id="UP000248066">
    <property type="component" value="Unassembled WGS sequence"/>
</dbReference>
<keyword evidence="5 10" id="KW-0548">Nucleotidyltransferase</keyword>
<dbReference type="InterPro" id="IPR014729">
    <property type="entry name" value="Rossmann-like_a/b/a_fold"/>
</dbReference>
<evidence type="ECO:0000256" key="4">
    <source>
        <dbReference type="ARBA" id="ARBA00022679"/>
    </source>
</evidence>
<name>A0A2W0HA33_9BACI</name>
<gene>
    <name evidence="10" type="primary">nadD</name>
    <name evidence="12" type="ORF">CR205_09100</name>
</gene>
<comment type="function">
    <text evidence="1 10">Catalyzes the reversible adenylation of nicotinate mononucleotide (NaMN) to nicotinic acid adenine dinucleotide (NaAD).</text>
</comment>
<dbReference type="EC" id="2.7.7.18" evidence="10"/>
<sequence length="191" mass="22312">MGKRVGILGGTFDPPHLGHAVLAETAYLSLSLDEVWWMPNRLPPHKEKKSCTTGRDRLEMVSRVCALRPYFKLNTAEFDREGPSYTVDTLEQFHELFPDHTFYFIIGGDSIESLEEWYRIDRICELVTFTGMRRPGYRSRPDWKYPVSLLEGPEFDVSSTGIREMVKNKQFHSFLVPEPVMAYMKEHRLYE</sequence>
<comment type="catalytic activity">
    <reaction evidence="9 10">
        <text>nicotinate beta-D-ribonucleotide + ATP + H(+) = deamido-NAD(+) + diphosphate</text>
        <dbReference type="Rhea" id="RHEA:22860"/>
        <dbReference type="ChEBI" id="CHEBI:15378"/>
        <dbReference type="ChEBI" id="CHEBI:30616"/>
        <dbReference type="ChEBI" id="CHEBI:33019"/>
        <dbReference type="ChEBI" id="CHEBI:57502"/>
        <dbReference type="ChEBI" id="CHEBI:58437"/>
        <dbReference type="EC" id="2.7.7.18"/>
    </reaction>
</comment>
<keyword evidence="6 10" id="KW-0547">Nucleotide-binding</keyword>
<keyword evidence="4 10" id="KW-0808">Transferase</keyword>
<accession>A0A2W0HA33</accession>
<dbReference type="NCBIfam" id="TIGR00482">
    <property type="entry name" value="nicotinate (nicotinamide) nucleotide adenylyltransferase"/>
    <property type="match status" value="1"/>
</dbReference>
<feature type="domain" description="Cytidyltransferase-like" evidence="11">
    <location>
        <begin position="7"/>
        <end position="164"/>
    </location>
</feature>
<comment type="similarity">
    <text evidence="10">Belongs to the NadD family.</text>
</comment>
<dbReference type="PANTHER" id="PTHR39321:SF3">
    <property type="entry name" value="PHOSPHOPANTETHEINE ADENYLYLTRANSFERASE"/>
    <property type="match status" value="1"/>
</dbReference>
<evidence type="ECO:0000313" key="12">
    <source>
        <dbReference type="EMBL" id="PYZ98714.1"/>
    </source>
</evidence>
<evidence type="ECO:0000256" key="2">
    <source>
        <dbReference type="ARBA" id="ARBA00005019"/>
    </source>
</evidence>
<dbReference type="Pfam" id="PF01467">
    <property type="entry name" value="CTP_transf_like"/>
    <property type="match status" value="1"/>
</dbReference>
<dbReference type="HAMAP" id="MF_00244">
    <property type="entry name" value="NaMN_adenylyltr"/>
    <property type="match status" value="1"/>
</dbReference>
<keyword evidence="3 10" id="KW-0662">Pyridine nucleotide biosynthesis</keyword>